<evidence type="ECO:0000313" key="3">
    <source>
        <dbReference type="Proteomes" id="UP000051086"/>
    </source>
</evidence>
<dbReference type="Pfam" id="PF06835">
    <property type="entry name" value="LptC"/>
    <property type="match status" value="1"/>
</dbReference>
<dbReference type="EMBL" id="CYSB01000026">
    <property type="protein sequence ID" value="CUH66472.1"/>
    <property type="molecule type" value="Genomic_DNA"/>
</dbReference>
<dbReference type="Gene3D" id="2.60.450.10">
    <property type="entry name" value="Lipopolysaccharide (LPS) transport protein A like domain"/>
    <property type="match status" value="1"/>
</dbReference>
<evidence type="ECO:0000313" key="2">
    <source>
        <dbReference type="EMBL" id="CUH71219.1"/>
    </source>
</evidence>
<sequence>MAARDGFYSIFVAWMKILLPLAALVLLSTLFLLSRSRDTATGLPFTMTDLQERARDELISEPRFAGASTSGDLIAFEAETAQPDADAAHLAHATTLNAQIDLTSGTVVTFSSGSGLLNTRDQLAELSGDVVITSSTGYTIRTDHLTTQMAGVGAETKGPVSGEGPAGRIDAGKMLLSENPETGDVHLLFTNGVKLVYQPQD</sequence>
<proteinExistence type="predicted"/>
<protein>
    <recommendedName>
        <fullName evidence="5">Lipopolysaccharide-assembly, LptC-related</fullName>
    </recommendedName>
</protein>
<dbReference type="RefSeq" id="WP_058242541.1">
    <property type="nucleotide sequence ID" value="NZ_CYSB01000026.1"/>
</dbReference>
<dbReference type="EMBL" id="CYSC01000017">
    <property type="protein sequence ID" value="CUH71219.1"/>
    <property type="molecule type" value="Genomic_DNA"/>
</dbReference>
<name>A0A0P1G939_9RHOB</name>
<reference evidence="1 3" key="2">
    <citation type="submission" date="2015-09" db="EMBL/GenBank/DDBJ databases">
        <authorList>
            <person name="Rodrigo-Torres L."/>
            <person name="Arahal D.R."/>
        </authorList>
    </citation>
    <scope>NUCLEOTIDE SEQUENCE [LARGE SCALE GENOMIC DNA]</scope>
    <source>
        <strain evidence="1 3">CECT 5118</strain>
    </source>
</reference>
<organism evidence="2 4">
    <name type="scientific">Thalassovita autumnalis</name>
    <dbReference type="NCBI Taxonomy" id="2072972"/>
    <lineage>
        <taxon>Bacteria</taxon>
        <taxon>Pseudomonadati</taxon>
        <taxon>Pseudomonadota</taxon>
        <taxon>Alphaproteobacteria</taxon>
        <taxon>Rhodobacterales</taxon>
        <taxon>Roseobacteraceae</taxon>
        <taxon>Thalassovita</taxon>
    </lineage>
</organism>
<dbReference type="Proteomes" id="UP000051086">
    <property type="component" value="Unassembled WGS sequence"/>
</dbReference>
<dbReference type="OrthoDB" id="7871110at2"/>
<evidence type="ECO:0000313" key="4">
    <source>
        <dbReference type="Proteomes" id="UP000051887"/>
    </source>
</evidence>
<dbReference type="Proteomes" id="UP000051887">
    <property type="component" value="Unassembled WGS sequence"/>
</dbReference>
<accession>A0A0P1G939</accession>
<reference evidence="2 4" key="1">
    <citation type="submission" date="2015-09" db="EMBL/GenBank/DDBJ databases">
        <authorList>
            <consortium name="Swine Surveillance"/>
        </authorList>
    </citation>
    <scope>NUCLEOTIDE SEQUENCE [LARGE SCALE GENOMIC DNA]</scope>
    <source>
        <strain evidence="2 4">5120</strain>
    </source>
</reference>
<evidence type="ECO:0008006" key="5">
    <source>
        <dbReference type="Google" id="ProtNLM"/>
    </source>
</evidence>
<evidence type="ECO:0000313" key="1">
    <source>
        <dbReference type="EMBL" id="CUH66472.1"/>
    </source>
</evidence>
<keyword evidence="3" id="KW-1185">Reference proteome</keyword>
<gene>
    <name evidence="1" type="ORF">TL5118_01772</name>
    <name evidence="2" type="ORF">TL5120_01005</name>
</gene>
<dbReference type="InterPro" id="IPR010664">
    <property type="entry name" value="LipoPS_assembly_LptC-rel"/>
</dbReference>
<dbReference type="AlphaFoldDB" id="A0A0P1G939"/>